<feature type="compositionally biased region" description="Pro residues" evidence="1">
    <location>
        <begin position="847"/>
        <end position="856"/>
    </location>
</feature>
<feature type="region of interest" description="Disordered" evidence="1">
    <location>
        <begin position="175"/>
        <end position="200"/>
    </location>
</feature>
<evidence type="ECO:0000313" key="4">
    <source>
        <dbReference type="EMBL" id="KAJ4487793.1"/>
    </source>
</evidence>
<feature type="compositionally biased region" description="Basic and acidic residues" evidence="1">
    <location>
        <begin position="175"/>
        <end position="184"/>
    </location>
</feature>
<reference evidence="4" key="1">
    <citation type="submission" date="2022-08" db="EMBL/GenBank/DDBJ databases">
        <title>A Global Phylogenomic Analysis of the Shiitake Genus Lentinula.</title>
        <authorList>
            <consortium name="DOE Joint Genome Institute"/>
            <person name="Sierra-Patev S."/>
            <person name="Min B."/>
            <person name="Naranjo-Ortiz M."/>
            <person name="Looney B."/>
            <person name="Konkel Z."/>
            <person name="Slot J.C."/>
            <person name="Sakamoto Y."/>
            <person name="Steenwyk J.L."/>
            <person name="Rokas A."/>
            <person name="Carro J."/>
            <person name="Camarero S."/>
            <person name="Ferreira P."/>
            <person name="Molpeceres G."/>
            <person name="Ruiz-Duenas F.J."/>
            <person name="Serrano A."/>
            <person name="Henrissat B."/>
            <person name="Drula E."/>
            <person name="Hughes K.W."/>
            <person name="Mata J.L."/>
            <person name="Ishikawa N.K."/>
            <person name="Vargas-Isla R."/>
            <person name="Ushijima S."/>
            <person name="Smith C.A."/>
            <person name="Ahrendt S."/>
            <person name="Andreopoulos W."/>
            <person name="He G."/>
            <person name="Labutti K."/>
            <person name="Lipzen A."/>
            <person name="Ng V."/>
            <person name="Riley R."/>
            <person name="Sandor L."/>
            <person name="Barry K."/>
            <person name="Martinez A.T."/>
            <person name="Xiao Y."/>
            <person name="Gibbons J.G."/>
            <person name="Terashima K."/>
            <person name="Grigoriev I.V."/>
            <person name="Hibbett D.S."/>
        </authorList>
    </citation>
    <scope>NUCLEOTIDE SEQUENCE</scope>
    <source>
        <strain evidence="4">JLM2183</strain>
    </source>
</reference>
<keyword evidence="5" id="KW-1185">Reference proteome</keyword>
<evidence type="ECO:0000256" key="1">
    <source>
        <dbReference type="SAM" id="MobiDB-lite"/>
    </source>
</evidence>
<name>A0A9W9DW58_9AGAR</name>
<feature type="compositionally biased region" description="Low complexity" evidence="1">
    <location>
        <begin position="1271"/>
        <end position="1281"/>
    </location>
</feature>
<feature type="compositionally biased region" description="Polar residues" evidence="1">
    <location>
        <begin position="464"/>
        <end position="478"/>
    </location>
</feature>
<feature type="compositionally biased region" description="Polar residues" evidence="1">
    <location>
        <begin position="93"/>
        <end position="109"/>
    </location>
</feature>
<dbReference type="InterPro" id="IPR015010">
    <property type="entry name" value="TERF2IP_Myb"/>
</dbReference>
<dbReference type="SUPFAM" id="SSF46689">
    <property type="entry name" value="Homeodomain-like"/>
    <property type="match status" value="1"/>
</dbReference>
<feature type="compositionally biased region" description="Polar residues" evidence="1">
    <location>
        <begin position="911"/>
        <end position="928"/>
    </location>
</feature>
<evidence type="ECO:0000313" key="5">
    <source>
        <dbReference type="Proteomes" id="UP001150266"/>
    </source>
</evidence>
<dbReference type="EMBL" id="JAOTPV010000002">
    <property type="protein sequence ID" value="KAJ4487793.1"/>
    <property type="molecule type" value="Genomic_DNA"/>
</dbReference>
<feature type="compositionally biased region" description="Polar residues" evidence="1">
    <location>
        <begin position="892"/>
        <end position="902"/>
    </location>
</feature>
<feature type="region of interest" description="Disordered" evidence="1">
    <location>
        <begin position="79"/>
        <end position="133"/>
    </location>
</feature>
<feature type="signal peptide" evidence="2">
    <location>
        <begin position="1"/>
        <end position="18"/>
    </location>
</feature>
<feature type="compositionally biased region" description="Low complexity" evidence="1">
    <location>
        <begin position="879"/>
        <end position="891"/>
    </location>
</feature>
<dbReference type="Pfam" id="PF08914">
    <property type="entry name" value="Myb_Rap1"/>
    <property type="match status" value="1"/>
</dbReference>
<sequence length="1425" mass="157213">MQLRLSFVLLGIAAAAFSRPIVLPSSSVDIFSTSASRTSPTSSNTASVSASGFGAQQTSNSFLEERDFLDVNVREIHPSSSSTYASTQESPSAKTVSTSPGSSLPSPVTTRAVPFSRRSHDPSSEIEERYEHVPRSSVESRDVFGWLGEQVGKLYRNPGLREIGDGVKDLGKQVGQKAKEEGQKARTGFQGTGGGSQTPQRREAEAVDPGIQAQVQDNGLVKGITSVVTTEEKTKQRMQLGAQKIIGVVESPFRLLGNKLEGVKGQIGSGARRMTDTVKNGANTVGGVATGAWNGAKNAAQNPAPAPAPVRYARNSFSKEDDQLLVEYLAHFPATDGRKGNRIYKQLTENATGQWSWSNRHPWQSWRHRYMREVDDMDRRIRVFKRRRARAAAKSQLAPEDMKQEEQSNSIINSQILKRKHTPAVESGKQVKRLKNDSPKIGFVKVSQIVRRRPAVDEDKGEGSSRNVRISITQQPTVIETVKVPQKQPISPRRHKEQSPIYPPPPPSDDYSGQIFEDGSDAGMQLNPNASQDDDDDGIEVNHMLTDPVEPDSDLYTTRPSTSKHSKRRIHSSSSKDNNPVPRASSDGLTTTADSGFFESTPPPQYHIINPPDDIFDNSSDTDRQLRILPPPSKTRPVPKLIEGPFGGARHKHPARRIVSSSSESESESGIKENAVEKKTWPPVRRNKRKLAFTPTPTPKSTPAINIAVPSSLKQLSSRLSGYSESLQPSSSTTKPPSTMSSQKGQAIIEDDLRVDVKREEEEEEPLFTQPAANVQSWKIPSDDDDEGEEEDGSDEEDGKEGQEQYQEMNEPQSTQPLYPELPHSEDEPLFTQISYSRLQSQELHPTSPPSSPPPRDVTTEPPSSFSRRRGSDDNDVYSLPNPNSDPPSLSHTSRTQSQFPNTHHFDIPEIQSQSQSQYHTPNRSPTHLLQPIIHPFDIPDSQHSQHQLSNQPLSSRRTITPQQHHSDSVEQPSVSKETADSVVRAINAFIMEMDRSRRTIERDKRARRKEDWREGSQSSLNDSEELVHSRERIQESVVCARGSPIPMGQKKKQVIGRSRGSGDRKSPRKHNHLITDSNASALHFSDPGDSQSDWEVEEHDVSPDQEREDSSLSLSLSFKNRLGTKSLGNPGPSGFSSRRPLVSAPGSKLKLDTEPNGMADHSTQNLFSVSSSSLLDPGPSTTSNLEKNKGKNRIIEEISVEVDVSNNFNQSEPTQSNSRASSSTSRSRQIDLRQLERAQRRRSSLPLHNTSQVFASYLAVPNPDTATIVSSSSLSPNSLNTPELNRSTHPPHSPLPLSFSDQSRLIEQTILNMSQEYLFPPDYVRRVWKEVGDLNEAAAILGHLRDIAGTLLKKANARRSSGVGTGTEAGIVSGETFRRERSRGVSPAVLAANSSSPAVWNNSLISRNNHQSNSDNHSNHPSTR</sequence>
<feature type="region of interest" description="Disordered" evidence="1">
    <location>
        <begin position="453"/>
        <end position="979"/>
    </location>
</feature>
<feature type="compositionally biased region" description="Basic and acidic residues" evidence="1">
    <location>
        <begin position="1002"/>
        <end position="1015"/>
    </location>
</feature>
<dbReference type="InterPro" id="IPR009057">
    <property type="entry name" value="Homeodomain-like_sf"/>
</dbReference>
<accession>A0A9W9DW58</accession>
<feature type="compositionally biased region" description="Polar residues" evidence="1">
    <location>
        <begin position="712"/>
        <end position="728"/>
    </location>
</feature>
<dbReference type="Proteomes" id="UP001150266">
    <property type="component" value="Unassembled WGS sequence"/>
</dbReference>
<evidence type="ECO:0000256" key="2">
    <source>
        <dbReference type="SAM" id="SignalP"/>
    </source>
</evidence>
<feature type="region of interest" description="Disordered" evidence="1">
    <location>
        <begin position="1206"/>
        <end position="1231"/>
    </location>
</feature>
<feature type="compositionally biased region" description="Basic and acidic residues" evidence="1">
    <location>
        <begin position="118"/>
        <end position="133"/>
    </location>
</feature>
<feature type="compositionally biased region" description="Low complexity" evidence="1">
    <location>
        <begin position="33"/>
        <end position="47"/>
    </location>
</feature>
<keyword evidence="2" id="KW-0732">Signal</keyword>
<feature type="region of interest" description="Disordered" evidence="1">
    <location>
        <begin position="1002"/>
        <end position="1191"/>
    </location>
</feature>
<comment type="caution">
    <text evidence="4">The sequence shown here is derived from an EMBL/GenBank/DDBJ whole genome shotgun (WGS) entry which is preliminary data.</text>
</comment>
<feature type="compositionally biased region" description="Polar residues" evidence="1">
    <location>
        <begin position="1206"/>
        <end position="1216"/>
    </location>
</feature>
<dbReference type="Gene3D" id="1.10.10.60">
    <property type="entry name" value="Homeodomain-like"/>
    <property type="match status" value="1"/>
</dbReference>
<protein>
    <recommendedName>
        <fullName evidence="3">TERF2-interacting telomeric protein 1 Myb domain-containing protein</fullName>
    </recommendedName>
</protein>
<feature type="compositionally biased region" description="Low complexity" evidence="1">
    <location>
        <begin position="1217"/>
        <end position="1228"/>
    </location>
</feature>
<feature type="compositionally biased region" description="Basic and acidic residues" evidence="1">
    <location>
        <begin position="1100"/>
        <end position="1111"/>
    </location>
</feature>
<feature type="compositionally biased region" description="Polar residues" evidence="1">
    <location>
        <begin position="942"/>
        <end position="977"/>
    </location>
</feature>
<feature type="compositionally biased region" description="Basic and acidic residues" evidence="1">
    <location>
        <begin position="1026"/>
        <end position="1035"/>
    </location>
</feature>
<feature type="compositionally biased region" description="Basic residues" evidence="1">
    <location>
        <begin position="562"/>
        <end position="571"/>
    </location>
</feature>
<proteinExistence type="predicted"/>
<feature type="region of interest" description="Disordered" evidence="1">
    <location>
        <begin position="1270"/>
        <end position="1294"/>
    </location>
</feature>
<feature type="compositionally biased region" description="Basic and acidic residues" evidence="1">
    <location>
        <begin position="751"/>
        <end position="760"/>
    </location>
</feature>
<feature type="compositionally biased region" description="Basic and acidic residues" evidence="1">
    <location>
        <begin position="454"/>
        <end position="463"/>
    </location>
</feature>
<feature type="compositionally biased region" description="Basic and acidic residues" evidence="1">
    <location>
        <begin position="669"/>
        <end position="680"/>
    </location>
</feature>
<feature type="compositionally biased region" description="Low complexity" evidence="1">
    <location>
        <begin position="79"/>
        <end position="92"/>
    </location>
</feature>
<feature type="compositionally biased region" description="Polar residues" evidence="1">
    <location>
        <begin position="1162"/>
        <end position="1186"/>
    </location>
</feature>
<dbReference type="CDD" id="cd11655">
    <property type="entry name" value="rap1_myb-like"/>
    <property type="match status" value="1"/>
</dbReference>
<organism evidence="4 5">
    <name type="scientific">Lentinula aciculospora</name>
    <dbReference type="NCBI Taxonomy" id="153920"/>
    <lineage>
        <taxon>Eukaryota</taxon>
        <taxon>Fungi</taxon>
        <taxon>Dikarya</taxon>
        <taxon>Basidiomycota</taxon>
        <taxon>Agaricomycotina</taxon>
        <taxon>Agaricomycetes</taxon>
        <taxon>Agaricomycetidae</taxon>
        <taxon>Agaricales</taxon>
        <taxon>Marasmiineae</taxon>
        <taxon>Omphalotaceae</taxon>
        <taxon>Lentinula</taxon>
    </lineage>
</organism>
<feature type="compositionally biased region" description="Acidic residues" evidence="1">
    <location>
        <begin position="783"/>
        <end position="799"/>
    </location>
</feature>
<feature type="compositionally biased region" description="Low complexity" evidence="1">
    <location>
        <begin position="729"/>
        <end position="742"/>
    </location>
</feature>
<feature type="region of interest" description="Disordered" evidence="1">
    <location>
        <begin position="33"/>
        <end position="54"/>
    </location>
</feature>
<feature type="chain" id="PRO_5040950271" description="TERF2-interacting telomeric protein 1 Myb domain-containing protein" evidence="2">
    <location>
        <begin position="19"/>
        <end position="1425"/>
    </location>
</feature>
<feature type="domain" description="TERF2-interacting telomeric protein 1 Myb" evidence="3">
    <location>
        <begin position="317"/>
        <end position="376"/>
    </location>
</feature>
<evidence type="ECO:0000259" key="3">
    <source>
        <dbReference type="Pfam" id="PF08914"/>
    </source>
</evidence>
<feature type="compositionally biased region" description="Polar residues" evidence="1">
    <location>
        <begin position="832"/>
        <end position="845"/>
    </location>
</feature>
<gene>
    <name evidence="4" type="ORF">J3R30DRAFT_3400469</name>
</gene>
<dbReference type="OrthoDB" id="435460at2759"/>